<dbReference type="InterPro" id="IPR028082">
    <property type="entry name" value="Peripla_BP_I"/>
</dbReference>
<dbReference type="KEGG" id="cml:BN424_2274"/>
<dbReference type="PANTHER" id="PTHR31891:SF1">
    <property type="entry name" value="FORMAMIDASE C869.04-RELATED"/>
    <property type="match status" value="1"/>
</dbReference>
<accession>K8E559</accession>
<dbReference type="STRING" id="1234679.BN424_2274"/>
<dbReference type="Gene3D" id="2.60.120.580">
    <property type="entry name" value="Acetamidase/Formamidase-like domains"/>
    <property type="match status" value="1"/>
</dbReference>
<dbReference type="Gene3D" id="3.40.50.2300">
    <property type="match status" value="1"/>
</dbReference>
<feature type="domain" description="Periplasmic binding protein/LacI sugar binding" evidence="1">
    <location>
        <begin position="160"/>
        <end position="358"/>
    </location>
</feature>
<dbReference type="Pfam" id="PF00532">
    <property type="entry name" value="Peripla_BP_1"/>
    <property type="match status" value="1"/>
</dbReference>
<dbReference type="SUPFAM" id="SSF141130">
    <property type="entry name" value="Acetamidase/Formamidase-like"/>
    <property type="match status" value="1"/>
</dbReference>
<gene>
    <name evidence="2" type="ORF">BN424_2274</name>
</gene>
<dbReference type="EMBL" id="HE999757">
    <property type="protein sequence ID" value="CCO11714.2"/>
    <property type="molecule type" value="Genomic_DNA"/>
</dbReference>
<proteinExistence type="predicted"/>
<keyword evidence="3" id="KW-1185">Reference proteome</keyword>
<dbReference type="Pfam" id="PF03069">
    <property type="entry name" value="FmdA_AmdA"/>
    <property type="match status" value="1"/>
</dbReference>
<dbReference type="GO" id="GO:0016811">
    <property type="term" value="F:hydrolase activity, acting on carbon-nitrogen (but not peptide) bonds, in linear amides"/>
    <property type="evidence" value="ECO:0007669"/>
    <property type="project" value="InterPro"/>
</dbReference>
<dbReference type="AlphaFoldDB" id="K8E559"/>
<dbReference type="HOGENOM" id="CLU_737101_0_0_9"/>
<name>K8E559_CARML</name>
<dbReference type="PANTHER" id="PTHR31891">
    <property type="entry name" value="FORMAMIDASE C869.04-RELATED"/>
    <property type="match status" value="1"/>
</dbReference>
<evidence type="ECO:0000313" key="2">
    <source>
        <dbReference type="EMBL" id="CCO11714.2"/>
    </source>
</evidence>
<organism evidence="2 3">
    <name type="scientific">Carnobacterium maltaromaticum LMA28</name>
    <dbReference type="NCBI Taxonomy" id="1234679"/>
    <lineage>
        <taxon>Bacteria</taxon>
        <taxon>Bacillati</taxon>
        <taxon>Bacillota</taxon>
        <taxon>Bacilli</taxon>
        <taxon>Lactobacillales</taxon>
        <taxon>Carnobacteriaceae</taxon>
        <taxon>Carnobacterium</taxon>
    </lineage>
</organism>
<sequence length="375" mass="41497">MMAIRLNKQQVIYNFSKEHPPALIVENGATIQVETADCFTDQIDSANYAFSGLNWDQINPATGPIFVKGAEPGDVLKVKIKKIELDSMATMITGPDMGVLGSELTQTTIKKCPIKNDFVQLTSTLKVKVNKMIGVIGTAPKDEAISCGTPDAHGGNMDCKDEEIKHLNLLKNKRVDGIIITSKANSWDVLNDYAKYGSIVTCEETPLQTISAAYTDRLRSYLEVFHYLKKRGHTNVAFTSVRSAEKSNSTKSVLVAYEQVFAPPLEKNYRTNCFTYEDGLRAGEYFLNQANPPTAIYANGDEIAAGIYHVAIEKGLRIPNDLVLIGEEYLPVGKVLELSSMDHQLELLGQVAFELAIQQRIKKKKIPHILRCAPN</sequence>
<dbReference type="SUPFAM" id="SSF53822">
    <property type="entry name" value="Periplasmic binding protein-like I"/>
    <property type="match status" value="1"/>
</dbReference>
<dbReference type="CDD" id="cd06286">
    <property type="entry name" value="PBP1_CcpB-like"/>
    <property type="match status" value="1"/>
</dbReference>
<reference evidence="3" key="1">
    <citation type="journal article" date="2013" name="Genome Announc.">
        <title>Complete Chromosome Sequence of Carnobacterium maltaromaticum LMA 28.</title>
        <authorList>
            <person name="Cailliez-Grimal C."/>
            <person name="Chaillou S."/>
            <person name="Anba-Mondoloni J."/>
            <person name="Loux V."/>
            <person name="Afzal M.I."/>
            <person name="Rahman A."/>
            <person name="Kergourlay G."/>
            <person name="Champomier-Verges M.C."/>
            <person name="Zagorec M."/>
            <person name="Dalgaard P."/>
            <person name="Leisner J.J."/>
            <person name="Prevost H."/>
            <person name="Revol-Junelles A.M."/>
            <person name="Borges F."/>
        </authorList>
    </citation>
    <scope>NUCLEOTIDE SEQUENCE</scope>
    <source>
        <strain evidence="3">LMA28</strain>
    </source>
</reference>
<dbReference type="InterPro" id="IPR001761">
    <property type="entry name" value="Peripla_BP/Lac1_sug-bd_dom"/>
</dbReference>
<dbReference type="Proteomes" id="UP000000212">
    <property type="component" value="Chromosome"/>
</dbReference>
<dbReference type="InterPro" id="IPR004304">
    <property type="entry name" value="FmdA_AmdA"/>
</dbReference>
<evidence type="ECO:0000259" key="1">
    <source>
        <dbReference type="Pfam" id="PF00532"/>
    </source>
</evidence>
<dbReference type="eggNOG" id="COG2421">
    <property type="taxonomic scope" value="Bacteria"/>
</dbReference>
<protein>
    <submittedName>
        <fullName evidence="2">Acetamidase/Formamidase family protein</fullName>
    </submittedName>
</protein>
<evidence type="ECO:0000313" key="3">
    <source>
        <dbReference type="Proteomes" id="UP000000212"/>
    </source>
</evidence>
<dbReference type="eggNOG" id="COG1609">
    <property type="taxonomic scope" value="Bacteria"/>
</dbReference>